<dbReference type="Proteomes" id="UP000825381">
    <property type="component" value="Chromosome"/>
</dbReference>
<dbReference type="InterPro" id="IPR024311">
    <property type="entry name" value="Lipocalin-like"/>
</dbReference>
<dbReference type="EMBL" id="CP080429">
    <property type="protein sequence ID" value="QYJ69420.1"/>
    <property type="molecule type" value="Genomic_DNA"/>
</dbReference>
<keyword evidence="1" id="KW-0732">Signal</keyword>
<dbReference type="Pfam" id="PF13648">
    <property type="entry name" value="Lipocalin_4"/>
    <property type="match status" value="1"/>
</dbReference>
<evidence type="ECO:0000313" key="3">
    <source>
        <dbReference type="EMBL" id="QYJ69420.1"/>
    </source>
</evidence>
<accession>A0ABX8V991</accession>
<evidence type="ECO:0000256" key="1">
    <source>
        <dbReference type="SAM" id="SignalP"/>
    </source>
</evidence>
<organism evidence="3 4">
    <name type="scientific">Flavobacterium litorale</name>
    <dbReference type="NCBI Taxonomy" id="2856519"/>
    <lineage>
        <taxon>Bacteria</taxon>
        <taxon>Pseudomonadati</taxon>
        <taxon>Bacteroidota</taxon>
        <taxon>Flavobacteriia</taxon>
        <taxon>Flavobacteriales</taxon>
        <taxon>Flavobacteriaceae</taxon>
        <taxon>Flavobacterium</taxon>
    </lineage>
</organism>
<proteinExistence type="predicted"/>
<gene>
    <name evidence="3" type="ORF">K1I41_05900</name>
</gene>
<evidence type="ECO:0000313" key="4">
    <source>
        <dbReference type="Proteomes" id="UP000825381"/>
    </source>
</evidence>
<sequence length="176" mass="18650">MKKLMILAAAALLTVSCSDDDGDSTGNVSVNGTWNLTAFTTNEAADINNDGTASTNFIAESGCYGNSSIVFANENSAIFNLEELDIELDLVIGTEDSYEYSIDCIGAEPEVGMYTVSDNSVSVVFDYGDGETETAIFARSGNTLTVTIPELVDVPVEDNGDITYSFVGATLVFTKQ</sequence>
<name>A0ABX8V991_9FLAO</name>
<feature type="chain" id="PRO_5047467572" evidence="1">
    <location>
        <begin position="20"/>
        <end position="176"/>
    </location>
</feature>
<keyword evidence="4" id="KW-1185">Reference proteome</keyword>
<reference evidence="3 4" key="1">
    <citation type="submission" date="2021-07" db="EMBL/GenBank/DDBJ databases">
        <title>Flavobacterium WSW3-B6 sp.nov, isolated from seaweed.</title>
        <authorList>
            <person name="Muhammad N."/>
            <person name="Ho H."/>
            <person name="Lee Y.-J."/>
            <person name="Nguyen T."/>
            <person name="Ho J."/>
            <person name="Kim S.-G."/>
        </authorList>
    </citation>
    <scope>NUCLEOTIDE SEQUENCE [LARGE SCALE GENOMIC DNA]</scope>
    <source>
        <strain evidence="3 4">WSW3-B6</strain>
    </source>
</reference>
<protein>
    <submittedName>
        <fullName evidence="3">Lipocalin family protein</fullName>
    </submittedName>
</protein>
<feature type="signal peptide" evidence="1">
    <location>
        <begin position="1"/>
        <end position="19"/>
    </location>
</feature>
<dbReference type="PROSITE" id="PS51257">
    <property type="entry name" value="PROKAR_LIPOPROTEIN"/>
    <property type="match status" value="1"/>
</dbReference>
<dbReference type="RefSeq" id="WP_220641755.1">
    <property type="nucleotide sequence ID" value="NZ_CP080429.1"/>
</dbReference>
<evidence type="ECO:0000259" key="2">
    <source>
        <dbReference type="Pfam" id="PF13648"/>
    </source>
</evidence>
<feature type="domain" description="Lipocalin-like" evidence="2">
    <location>
        <begin position="31"/>
        <end position="145"/>
    </location>
</feature>